<dbReference type="PANTHER" id="PTHR39569:SF1">
    <property type="entry name" value="INORGANIC TRIPHOSPHATASE"/>
    <property type="match status" value="1"/>
</dbReference>
<dbReference type="PROSITE" id="PS51707">
    <property type="entry name" value="CYTH"/>
    <property type="match status" value="1"/>
</dbReference>
<name>L0F7I0_DESDL</name>
<gene>
    <name evidence="2" type="ordered locus">Desdi_1648</name>
</gene>
<dbReference type="RefSeq" id="WP_015262127.1">
    <property type="nucleotide sequence ID" value="NC_019903.1"/>
</dbReference>
<dbReference type="SMART" id="SM01118">
    <property type="entry name" value="CYTH"/>
    <property type="match status" value="1"/>
</dbReference>
<dbReference type="Proteomes" id="UP000010797">
    <property type="component" value="Chromosome"/>
</dbReference>
<dbReference type="SUPFAM" id="SSF55154">
    <property type="entry name" value="CYTH-like phosphatases"/>
    <property type="match status" value="1"/>
</dbReference>
<evidence type="ECO:0000259" key="1">
    <source>
        <dbReference type="PROSITE" id="PS51707"/>
    </source>
</evidence>
<sequence length="213" mass="24302">MNMEFQEIELKLKLHDPQLMESILKDSLILKLSQDSMTLVKENVTTYYDTSDYRLLHNQVCYRIRNSAGEYTATIKGFGSSQGGLSIRKEWNRKLSDNNATLDSFMDLDIGQVLKSRIGDSDLLPIFTTRFKRTSLDLICEDGSIIELALDFGEIEAEGKKDPISELELELKSGQMENVLKLGDVLRERYLLIPEEQSKYQRGLILTGLIKSI</sequence>
<proteinExistence type="predicted"/>
<dbReference type="EMBL" id="CP003344">
    <property type="protein sequence ID" value="AGA69137.1"/>
    <property type="molecule type" value="Genomic_DNA"/>
</dbReference>
<dbReference type="STRING" id="871963.Desdi_1648"/>
<evidence type="ECO:0000313" key="2">
    <source>
        <dbReference type="EMBL" id="AGA69137.1"/>
    </source>
</evidence>
<organism evidence="2 3">
    <name type="scientific">Desulfitobacterium dichloroeliminans (strain LMG P-21439 / DCA1)</name>
    <dbReference type="NCBI Taxonomy" id="871963"/>
    <lineage>
        <taxon>Bacteria</taxon>
        <taxon>Bacillati</taxon>
        <taxon>Bacillota</taxon>
        <taxon>Clostridia</taxon>
        <taxon>Eubacteriales</taxon>
        <taxon>Desulfitobacteriaceae</taxon>
        <taxon>Desulfitobacterium</taxon>
    </lineage>
</organism>
<evidence type="ECO:0000313" key="3">
    <source>
        <dbReference type="Proteomes" id="UP000010797"/>
    </source>
</evidence>
<dbReference type="InterPro" id="IPR023577">
    <property type="entry name" value="CYTH_domain"/>
</dbReference>
<dbReference type="InterPro" id="IPR033469">
    <property type="entry name" value="CYTH-like_dom_sf"/>
</dbReference>
<dbReference type="AlphaFoldDB" id="L0F7I0"/>
<dbReference type="CDD" id="cd07756">
    <property type="entry name" value="CYTH-like_Pase_CHAD"/>
    <property type="match status" value="1"/>
</dbReference>
<dbReference type="KEGG" id="ddl:Desdi_1648"/>
<dbReference type="Gene3D" id="2.40.320.10">
    <property type="entry name" value="Hypothetical Protein Pfu-838710-001"/>
    <property type="match status" value="1"/>
</dbReference>
<keyword evidence="3" id="KW-1185">Reference proteome</keyword>
<dbReference type="eggNOG" id="COG3025">
    <property type="taxonomic scope" value="Bacteria"/>
</dbReference>
<reference evidence="3" key="1">
    <citation type="submission" date="2012-02" db="EMBL/GenBank/DDBJ databases">
        <title>Complete sequence of Desulfitobacterium dichloroeliminans LMG P-21439.</title>
        <authorList>
            <person name="Lucas S."/>
            <person name="Han J."/>
            <person name="Lapidus A."/>
            <person name="Cheng J.-F."/>
            <person name="Goodwin L."/>
            <person name="Pitluck S."/>
            <person name="Peters L."/>
            <person name="Ovchinnikova G."/>
            <person name="Teshima H."/>
            <person name="Detter J.C."/>
            <person name="Han C."/>
            <person name="Tapia R."/>
            <person name="Land M."/>
            <person name="Hauser L."/>
            <person name="Kyrpides N."/>
            <person name="Ivanova N."/>
            <person name="Pagani I."/>
            <person name="Kruse T."/>
            <person name="de Vos W.M."/>
            <person name="Boon N."/>
            <person name="Smidt H."/>
            <person name="Woyke T."/>
        </authorList>
    </citation>
    <scope>NUCLEOTIDE SEQUENCE [LARGE SCALE GENOMIC DNA]</scope>
    <source>
        <strain evidence="3">LMG P-21439 / DCA1</strain>
    </source>
</reference>
<dbReference type="Pfam" id="PF01928">
    <property type="entry name" value="CYTH"/>
    <property type="match status" value="1"/>
</dbReference>
<dbReference type="HOGENOM" id="CLU_040400_2_1_9"/>
<dbReference type="InterPro" id="IPR039013">
    <property type="entry name" value="YgiF"/>
</dbReference>
<dbReference type="PANTHER" id="PTHR39569">
    <property type="entry name" value="INORGANIC TRIPHOSPHATASE"/>
    <property type="match status" value="1"/>
</dbReference>
<dbReference type="GO" id="GO:0050355">
    <property type="term" value="F:inorganic triphosphate phosphatase activity"/>
    <property type="evidence" value="ECO:0007669"/>
    <property type="project" value="InterPro"/>
</dbReference>
<protein>
    <recommendedName>
        <fullName evidence="1">CYTH domain-containing protein</fullName>
    </recommendedName>
</protein>
<accession>L0F7I0</accession>
<feature type="domain" description="CYTH" evidence="1">
    <location>
        <begin position="5"/>
        <end position="210"/>
    </location>
</feature>
<dbReference type="GO" id="GO:0046872">
    <property type="term" value="F:metal ion binding"/>
    <property type="evidence" value="ECO:0007669"/>
    <property type="project" value="TreeGrafter"/>
</dbReference>